<dbReference type="SMART" id="SM00248">
    <property type="entry name" value="ANK"/>
    <property type="match status" value="3"/>
</dbReference>
<dbReference type="InterPro" id="IPR002110">
    <property type="entry name" value="Ankyrin_rpt"/>
</dbReference>
<name>A0A699KPJ7_TANCI</name>
<dbReference type="PANTHER" id="PTHR47303">
    <property type="match status" value="1"/>
</dbReference>
<organism evidence="2">
    <name type="scientific">Tanacetum cinerariifolium</name>
    <name type="common">Dalmatian daisy</name>
    <name type="synonym">Chrysanthemum cinerariifolium</name>
    <dbReference type="NCBI Taxonomy" id="118510"/>
    <lineage>
        <taxon>Eukaryota</taxon>
        <taxon>Viridiplantae</taxon>
        <taxon>Streptophyta</taxon>
        <taxon>Embryophyta</taxon>
        <taxon>Tracheophyta</taxon>
        <taxon>Spermatophyta</taxon>
        <taxon>Magnoliopsida</taxon>
        <taxon>eudicotyledons</taxon>
        <taxon>Gunneridae</taxon>
        <taxon>Pentapetalae</taxon>
        <taxon>asterids</taxon>
        <taxon>campanulids</taxon>
        <taxon>Asterales</taxon>
        <taxon>Asteraceae</taxon>
        <taxon>Asteroideae</taxon>
        <taxon>Anthemideae</taxon>
        <taxon>Anthemidinae</taxon>
        <taxon>Tanacetum</taxon>
    </lineage>
</organism>
<evidence type="ECO:0000313" key="2">
    <source>
        <dbReference type="EMBL" id="GFA99225.1"/>
    </source>
</evidence>
<gene>
    <name evidence="2" type="ORF">Tci_671197</name>
</gene>
<accession>A0A699KPJ7</accession>
<dbReference type="AlphaFoldDB" id="A0A699KPJ7"/>
<feature type="repeat" description="ANK" evidence="1">
    <location>
        <begin position="66"/>
        <end position="98"/>
    </location>
</feature>
<evidence type="ECO:0000256" key="1">
    <source>
        <dbReference type="PROSITE-ProRule" id="PRU00023"/>
    </source>
</evidence>
<dbReference type="Pfam" id="PF12796">
    <property type="entry name" value="Ank_2"/>
    <property type="match status" value="1"/>
</dbReference>
<dbReference type="PROSITE" id="PS50088">
    <property type="entry name" value="ANK_REPEAT"/>
    <property type="match status" value="1"/>
</dbReference>
<proteinExistence type="predicted"/>
<feature type="non-terminal residue" evidence="2">
    <location>
        <position position="1"/>
    </location>
</feature>
<keyword evidence="1" id="KW-0040">ANK repeat</keyword>
<dbReference type="InterPro" id="IPR036770">
    <property type="entry name" value="Ankyrin_rpt-contain_sf"/>
</dbReference>
<comment type="caution">
    <text evidence="2">The sequence shown here is derived from an EMBL/GenBank/DDBJ whole genome shotgun (WGS) entry which is preliminary data.</text>
</comment>
<dbReference type="EMBL" id="BKCJ010529077">
    <property type="protein sequence ID" value="GFA99225.1"/>
    <property type="molecule type" value="Genomic_DNA"/>
</dbReference>
<dbReference type="PANTHER" id="PTHR47303:SF1">
    <property type="entry name" value="NF-KAPPA-B INHIBITOR BETA"/>
    <property type="match status" value="1"/>
</dbReference>
<protein>
    <submittedName>
        <fullName evidence="2">Ankyrin repeat-containing domain, PGG domain protein</fullName>
    </submittedName>
</protein>
<feature type="non-terminal residue" evidence="2">
    <location>
        <position position="207"/>
    </location>
</feature>
<dbReference type="PROSITE" id="PS50297">
    <property type="entry name" value="ANK_REP_REGION"/>
    <property type="match status" value="1"/>
</dbReference>
<reference evidence="2" key="1">
    <citation type="journal article" date="2019" name="Sci. Rep.">
        <title>Draft genome of Tanacetum cinerariifolium, the natural source of mosquito coil.</title>
        <authorList>
            <person name="Yamashiro T."/>
            <person name="Shiraishi A."/>
            <person name="Satake H."/>
            <person name="Nakayama K."/>
        </authorList>
    </citation>
    <scope>NUCLEOTIDE SEQUENCE</scope>
</reference>
<sequence>ISIQEDAAPGLRDIKITIKMRQNRQVYNGCLRGLWYPKTDGYFNSEATPVDKITNNGDTALHVAVDGSTPLHVAAIVGNTEAAKILLRRNRNMLFATDKAGHTPLAISLSNMHIETSMCLLEHIREEENCKVFSGRSGEELLVLAISSKNWKFASELLERYETIHSEAVLMAMSQNYPPRYKYWDGLRDYLEHDIGKALEEMLHSGA</sequence>
<dbReference type="SUPFAM" id="SSF48403">
    <property type="entry name" value="Ankyrin repeat"/>
    <property type="match status" value="1"/>
</dbReference>
<dbReference type="Gene3D" id="1.25.40.20">
    <property type="entry name" value="Ankyrin repeat-containing domain"/>
    <property type="match status" value="1"/>
</dbReference>